<proteinExistence type="predicted"/>
<dbReference type="CDD" id="cd01949">
    <property type="entry name" value="GGDEF"/>
    <property type="match status" value="1"/>
</dbReference>
<dbReference type="AlphaFoldDB" id="A0A2P9HCF8"/>
<accession>A0A2P9HCF8</accession>
<dbReference type="Proteomes" id="UP000246073">
    <property type="component" value="Unassembled WGS sequence"/>
</dbReference>
<dbReference type="Gene3D" id="3.30.70.270">
    <property type="match status" value="1"/>
</dbReference>
<keyword evidence="3" id="KW-1133">Transmembrane helix</keyword>
<dbReference type="GO" id="GO:0043709">
    <property type="term" value="P:cell adhesion involved in single-species biofilm formation"/>
    <property type="evidence" value="ECO:0007669"/>
    <property type="project" value="TreeGrafter"/>
</dbReference>
<dbReference type="InterPro" id="IPR029787">
    <property type="entry name" value="Nucleotide_cyclase"/>
</dbReference>
<feature type="transmembrane region" description="Helical" evidence="3">
    <location>
        <begin position="91"/>
        <end position="112"/>
    </location>
</feature>
<feature type="transmembrane region" description="Helical" evidence="3">
    <location>
        <begin position="194"/>
        <end position="214"/>
    </location>
</feature>
<feature type="transmembrane region" description="Helical" evidence="3">
    <location>
        <begin position="6"/>
        <end position="26"/>
    </location>
</feature>
<organism evidence="5 6">
    <name type="scientific">Ochrobactrum soli</name>
    <dbReference type="NCBI Taxonomy" id="2448455"/>
    <lineage>
        <taxon>Bacteria</taxon>
        <taxon>Pseudomonadati</taxon>
        <taxon>Pseudomonadota</taxon>
        <taxon>Alphaproteobacteria</taxon>
        <taxon>Hyphomicrobiales</taxon>
        <taxon>Brucellaceae</taxon>
        <taxon>Brucella/Ochrobactrum group</taxon>
        <taxon>Ochrobactrum</taxon>
    </lineage>
</organism>
<dbReference type="NCBIfam" id="TIGR00254">
    <property type="entry name" value="GGDEF"/>
    <property type="match status" value="1"/>
</dbReference>
<dbReference type="EC" id="2.7.7.65" evidence="1"/>
<dbReference type="PANTHER" id="PTHR45138:SF9">
    <property type="entry name" value="DIGUANYLATE CYCLASE DGCM-RELATED"/>
    <property type="match status" value="1"/>
</dbReference>
<feature type="transmembrane region" description="Helical" evidence="3">
    <location>
        <begin position="61"/>
        <end position="79"/>
    </location>
</feature>
<evidence type="ECO:0000256" key="1">
    <source>
        <dbReference type="ARBA" id="ARBA00012528"/>
    </source>
</evidence>
<dbReference type="GO" id="GO:0005886">
    <property type="term" value="C:plasma membrane"/>
    <property type="evidence" value="ECO:0007669"/>
    <property type="project" value="TreeGrafter"/>
</dbReference>
<protein>
    <recommendedName>
        <fullName evidence="1">diguanylate cyclase</fullName>
        <ecNumber evidence="1">2.7.7.65</ecNumber>
    </recommendedName>
</protein>
<dbReference type="InterPro" id="IPR050469">
    <property type="entry name" value="Diguanylate_Cyclase"/>
</dbReference>
<dbReference type="GO" id="GO:1902201">
    <property type="term" value="P:negative regulation of bacterial-type flagellum-dependent cell motility"/>
    <property type="evidence" value="ECO:0007669"/>
    <property type="project" value="TreeGrafter"/>
</dbReference>
<feature type="transmembrane region" description="Helical" evidence="3">
    <location>
        <begin position="153"/>
        <end position="174"/>
    </location>
</feature>
<dbReference type="SMART" id="SM00267">
    <property type="entry name" value="GGDEF"/>
    <property type="match status" value="1"/>
</dbReference>
<sequence length="391" mass="42975">MDAKSVYITVMLIILANGGVLSAILSDFPTTLRPAARIWQWATLLVALGCGIFAAEVYLPSNLAIITANVVLMIALSMYHLAIRQFHGLPLYSHVLLVPVLGMLPFLYYVVFVPDIKVRVVIVSILWAIIMLASTAILISPEHSKEYQSRSRFAMAVIYIMAALTTILRAILYVSLDTQPNFTIADNTHWMNSVTPVFLSVLPVIGTTTFLLMCSDQVKRRWQNAASRDYLTDLPNRRSLIAYGTSIIGSTEETSSHRAVAILDIDQFKSINDSYGHFSGDVVLQTLAQRLKAILQADDFIARTGGEEFVIIFGEKSSRDAEMAAELVRNAVAGNVFSIGNASISVTVSIGLVVQNKSMKFDDVMIHADKALYVAKNNGRNRIEVVAIDTA</sequence>
<feature type="transmembrane region" description="Helical" evidence="3">
    <location>
        <begin position="38"/>
        <end position="55"/>
    </location>
</feature>
<keyword evidence="3" id="KW-0812">Transmembrane</keyword>
<dbReference type="EMBL" id="OOFM01000001">
    <property type="protein sequence ID" value="SPL61776.1"/>
    <property type="molecule type" value="Genomic_DNA"/>
</dbReference>
<dbReference type="SUPFAM" id="SSF55073">
    <property type="entry name" value="Nucleotide cyclase"/>
    <property type="match status" value="1"/>
</dbReference>
<evidence type="ECO:0000259" key="4">
    <source>
        <dbReference type="PROSITE" id="PS50887"/>
    </source>
</evidence>
<name>A0A2P9HCF8_9HYPH</name>
<feature type="domain" description="GGDEF" evidence="4">
    <location>
        <begin position="256"/>
        <end position="388"/>
    </location>
</feature>
<evidence type="ECO:0000313" key="6">
    <source>
        <dbReference type="Proteomes" id="UP000246073"/>
    </source>
</evidence>
<feature type="transmembrane region" description="Helical" evidence="3">
    <location>
        <begin position="118"/>
        <end position="141"/>
    </location>
</feature>
<gene>
    <name evidence="5" type="ORF">OHAE_4568</name>
</gene>
<dbReference type="InterPro" id="IPR043128">
    <property type="entry name" value="Rev_trsase/Diguanyl_cyclase"/>
</dbReference>
<evidence type="ECO:0000256" key="2">
    <source>
        <dbReference type="ARBA" id="ARBA00034247"/>
    </source>
</evidence>
<reference evidence="6" key="1">
    <citation type="submission" date="2017-12" db="EMBL/GenBank/DDBJ databases">
        <authorList>
            <person name="Diaz M."/>
        </authorList>
    </citation>
    <scope>NUCLEOTIDE SEQUENCE [LARGE SCALE GENOMIC DNA]</scope>
    <source>
        <strain evidence="6">FI11154</strain>
    </source>
</reference>
<dbReference type="FunFam" id="3.30.70.270:FF:000001">
    <property type="entry name" value="Diguanylate cyclase domain protein"/>
    <property type="match status" value="1"/>
</dbReference>
<keyword evidence="3" id="KW-0472">Membrane</keyword>
<dbReference type="PROSITE" id="PS50887">
    <property type="entry name" value="GGDEF"/>
    <property type="match status" value="1"/>
</dbReference>
<dbReference type="GO" id="GO:0052621">
    <property type="term" value="F:diguanylate cyclase activity"/>
    <property type="evidence" value="ECO:0007669"/>
    <property type="project" value="UniProtKB-EC"/>
</dbReference>
<dbReference type="RefSeq" id="WP_109365970.1">
    <property type="nucleotide sequence ID" value="NZ_OOFM01000001.1"/>
</dbReference>
<dbReference type="Pfam" id="PF00990">
    <property type="entry name" value="GGDEF"/>
    <property type="match status" value="1"/>
</dbReference>
<dbReference type="PANTHER" id="PTHR45138">
    <property type="entry name" value="REGULATORY COMPONENTS OF SENSORY TRANSDUCTION SYSTEM"/>
    <property type="match status" value="1"/>
</dbReference>
<evidence type="ECO:0000256" key="3">
    <source>
        <dbReference type="SAM" id="Phobius"/>
    </source>
</evidence>
<comment type="catalytic activity">
    <reaction evidence="2">
        <text>2 GTP = 3',3'-c-di-GMP + 2 diphosphate</text>
        <dbReference type="Rhea" id="RHEA:24898"/>
        <dbReference type="ChEBI" id="CHEBI:33019"/>
        <dbReference type="ChEBI" id="CHEBI:37565"/>
        <dbReference type="ChEBI" id="CHEBI:58805"/>
        <dbReference type="EC" id="2.7.7.65"/>
    </reaction>
</comment>
<evidence type="ECO:0000313" key="5">
    <source>
        <dbReference type="EMBL" id="SPL61776.1"/>
    </source>
</evidence>
<dbReference type="InterPro" id="IPR000160">
    <property type="entry name" value="GGDEF_dom"/>
</dbReference>